<keyword evidence="1" id="KW-0812">Transmembrane</keyword>
<feature type="transmembrane region" description="Helical" evidence="1">
    <location>
        <begin position="152"/>
        <end position="170"/>
    </location>
</feature>
<comment type="caution">
    <text evidence="4">The sequence shown here is derived from an EMBL/GenBank/DDBJ whole genome shotgun (WGS) entry which is preliminary data.</text>
</comment>
<feature type="domain" description="Glycosyl transferase family 1" evidence="2">
    <location>
        <begin position="214"/>
        <end position="385"/>
    </location>
</feature>
<dbReference type="Proteomes" id="UP000230093">
    <property type="component" value="Unassembled WGS sequence"/>
</dbReference>
<feature type="domain" description="Glycosyltransferase subfamily 4-like N-terminal" evidence="3">
    <location>
        <begin position="19"/>
        <end position="205"/>
    </location>
</feature>
<dbReference type="Pfam" id="PF13439">
    <property type="entry name" value="Glyco_transf_4"/>
    <property type="match status" value="1"/>
</dbReference>
<evidence type="ECO:0000259" key="3">
    <source>
        <dbReference type="Pfam" id="PF13439"/>
    </source>
</evidence>
<dbReference type="InterPro" id="IPR001296">
    <property type="entry name" value="Glyco_trans_1"/>
</dbReference>
<dbReference type="Pfam" id="PF00534">
    <property type="entry name" value="Glycos_transf_1"/>
    <property type="match status" value="1"/>
</dbReference>
<evidence type="ECO:0000256" key="1">
    <source>
        <dbReference type="SAM" id="Phobius"/>
    </source>
</evidence>
<reference evidence="5" key="1">
    <citation type="submission" date="2017-09" db="EMBL/GenBank/DDBJ databases">
        <title>Depth-based differentiation of microbial function through sediment-hosted aquifers and enrichment of novel symbionts in the deep terrestrial subsurface.</title>
        <authorList>
            <person name="Probst A.J."/>
            <person name="Ladd B."/>
            <person name="Jarett J.K."/>
            <person name="Geller-Mcgrath D.E."/>
            <person name="Sieber C.M.K."/>
            <person name="Emerson J.B."/>
            <person name="Anantharaman K."/>
            <person name="Thomas B.C."/>
            <person name="Malmstrom R."/>
            <person name="Stieglmeier M."/>
            <person name="Klingl A."/>
            <person name="Woyke T."/>
            <person name="Ryan C.M."/>
            <person name="Banfield J.F."/>
        </authorList>
    </citation>
    <scope>NUCLEOTIDE SEQUENCE [LARGE SCALE GENOMIC DNA]</scope>
</reference>
<keyword evidence="1" id="KW-1133">Transmembrane helix</keyword>
<dbReference type="PANTHER" id="PTHR12526">
    <property type="entry name" value="GLYCOSYLTRANSFERASE"/>
    <property type="match status" value="1"/>
</dbReference>
<evidence type="ECO:0008006" key="6">
    <source>
        <dbReference type="Google" id="ProtNLM"/>
    </source>
</evidence>
<dbReference type="InterPro" id="IPR028098">
    <property type="entry name" value="Glyco_trans_4-like_N"/>
</dbReference>
<dbReference type="CDD" id="cd03801">
    <property type="entry name" value="GT4_PimA-like"/>
    <property type="match status" value="1"/>
</dbReference>
<gene>
    <name evidence="4" type="ORF">COT75_01110</name>
</gene>
<dbReference type="SUPFAM" id="SSF53756">
    <property type="entry name" value="UDP-Glycosyltransferase/glycogen phosphorylase"/>
    <property type="match status" value="1"/>
</dbReference>
<dbReference type="Gene3D" id="3.40.50.2000">
    <property type="entry name" value="Glycogen Phosphorylase B"/>
    <property type="match status" value="2"/>
</dbReference>
<accession>A0A2H0WA20</accession>
<evidence type="ECO:0000313" key="5">
    <source>
        <dbReference type="Proteomes" id="UP000230093"/>
    </source>
</evidence>
<dbReference type="AlphaFoldDB" id="A0A2H0WA20"/>
<name>A0A2H0WA20_9BACT</name>
<proteinExistence type="predicted"/>
<dbReference type="GO" id="GO:0016757">
    <property type="term" value="F:glycosyltransferase activity"/>
    <property type="evidence" value="ECO:0007669"/>
    <property type="project" value="InterPro"/>
</dbReference>
<protein>
    <recommendedName>
        <fullName evidence="6">Glycosyl transferase family 1 domain-containing protein</fullName>
    </recommendedName>
</protein>
<evidence type="ECO:0000259" key="2">
    <source>
        <dbReference type="Pfam" id="PF00534"/>
    </source>
</evidence>
<keyword evidence="1" id="KW-0472">Membrane</keyword>
<dbReference type="EMBL" id="PEZT01000006">
    <property type="protein sequence ID" value="PIS09511.1"/>
    <property type="molecule type" value="Genomic_DNA"/>
</dbReference>
<organism evidence="4 5">
    <name type="scientific">Candidatus Beckwithbacteria bacterium CG10_big_fil_rev_8_21_14_0_10_34_10</name>
    <dbReference type="NCBI Taxonomy" id="1974495"/>
    <lineage>
        <taxon>Bacteria</taxon>
        <taxon>Candidatus Beckwithiibacteriota</taxon>
    </lineage>
</organism>
<dbReference type="PANTHER" id="PTHR12526:SF637">
    <property type="entry name" value="GLYCOSYLTRANSFERASE EPSF-RELATED"/>
    <property type="match status" value="1"/>
</dbReference>
<evidence type="ECO:0000313" key="4">
    <source>
        <dbReference type="EMBL" id="PIS09511.1"/>
    </source>
</evidence>
<feature type="transmembrane region" description="Helical" evidence="1">
    <location>
        <begin position="15"/>
        <end position="32"/>
    </location>
</feature>
<sequence length="408" mass="47350">MNFRKTKHLVFVNDFLSLGGINVFISSLVRLIKKKYATQFECTLVVGKKRKEVQPRLLRDDFLKKELFFLKFNKRWQRLLEIPIAAFWTSFRLHGRKKIDCLILNNTKSSFLIAPWARIKHIPALLHCHNIPAQDIYFNDIERLNGFKKLKAILRAFCLWVMQAWVIFWVKRIIVFSRFQKKQLSRFFPLCWNKIIISRFGVDTRFFRPSNNRSALKKKIGFSSSELLVFYLGRFEPNKGLSLFLESLKRLKGLGLPMRVIIAGPEDEFLPQIKKQVVRLKLKNVIFLGKLEGKKKIAFLQAADLLVIPSVGVETFSLTALEALSCGTPVVANPVGGIEEILSRVGRRWGNGRFLITQKTTPLAFSRTTTQVLKLGSRQRKHLRKICRQTIVIDFDLDKKGEKLIKLY</sequence>